<feature type="domain" description="CCHC-type" evidence="3">
    <location>
        <begin position="248"/>
        <end position="264"/>
    </location>
</feature>
<dbReference type="PANTHER" id="PTHR35317">
    <property type="entry name" value="OS04G0629600 PROTEIN"/>
    <property type="match status" value="1"/>
</dbReference>
<gene>
    <name evidence="4" type="ORF">CTI12_AA058550</name>
</gene>
<dbReference type="InterPro" id="IPR001878">
    <property type="entry name" value="Znf_CCHC"/>
</dbReference>
<accession>A0A2U1Q9L7</accession>
<keyword evidence="5" id="KW-1185">Reference proteome</keyword>
<keyword evidence="1" id="KW-0862">Zinc</keyword>
<dbReference type="Proteomes" id="UP000245207">
    <property type="component" value="Unassembled WGS sequence"/>
</dbReference>
<name>A0A2U1Q9L7_ARTAN</name>
<dbReference type="GO" id="GO:0008270">
    <property type="term" value="F:zinc ion binding"/>
    <property type="evidence" value="ECO:0007669"/>
    <property type="project" value="UniProtKB-KW"/>
</dbReference>
<protein>
    <submittedName>
        <fullName evidence="4">Zinc finger, CCHC-type</fullName>
    </submittedName>
</protein>
<dbReference type="STRING" id="35608.A0A2U1Q9L7"/>
<dbReference type="PANTHER" id="PTHR35317:SF41">
    <property type="entry name" value="RNA-DIRECTED DNA POLYMERASE"/>
    <property type="match status" value="1"/>
</dbReference>
<dbReference type="Pfam" id="PF00098">
    <property type="entry name" value="zf-CCHC"/>
    <property type="match status" value="1"/>
</dbReference>
<dbReference type="SMART" id="SM00343">
    <property type="entry name" value="ZnF_C2HC"/>
    <property type="match status" value="1"/>
</dbReference>
<dbReference type="PROSITE" id="PS50158">
    <property type="entry name" value="ZF_CCHC"/>
    <property type="match status" value="1"/>
</dbReference>
<feature type="region of interest" description="Disordered" evidence="2">
    <location>
        <begin position="211"/>
        <end position="243"/>
    </location>
</feature>
<dbReference type="AlphaFoldDB" id="A0A2U1Q9L7"/>
<dbReference type="Pfam" id="PF14223">
    <property type="entry name" value="Retrotran_gag_2"/>
    <property type="match status" value="1"/>
</dbReference>
<reference evidence="4 5" key="1">
    <citation type="journal article" date="2018" name="Mol. Plant">
        <title>The genome of Artemisia annua provides insight into the evolution of Asteraceae family and artemisinin biosynthesis.</title>
        <authorList>
            <person name="Shen Q."/>
            <person name="Zhang L."/>
            <person name="Liao Z."/>
            <person name="Wang S."/>
            <person name="Yan T."/>
            <person name="Shi P."/>
            <person name="Liu M."/>
            <person name="Fu X."/>
            <person name="Pan Q."/>
            <person name="Wang Y."/>
            <person name="Lv Z."/>
            <person name="Lu X."/>
            <person name="Zhang F."/>
            <person name="Jiang W."/>
            <person name="Ma Y."/>
            <person name="Chen M."/>
            <person name="Hao X."/>
            <person name="Li L."/>
            <person name="Tang Y."/>
            <person name="Lv G."/>
            <person name="Zhou Y."/>
            <person name="Sun X."/>
            <person name="Brodelius P.E."/>
            <person name="Rose J.K.C."/>
            <person name="Tang K."/>
        </authorList>
    </citation>
    <scope>NUCLEOTIDE SEQUENCE [LARGE SCALE GENOMIC DNA]</scope>
    <source>
        <strain evidence="5">cv. Huhao1</strain>
        <tissue evidence="4">Leaf</tissue>
    </source>
</reference>
<keyword evidence="1" id="KW-0479">Metal-binding</keyword>
<dbReference type="InterPro" id="IPR036875">
    <property type="entry name" value="Znf_CCHC_sf"/>
</dbReference>
<sequence>MTKGESSTPTRDQNIALHCPKLTETNYTTWAIMMETILKAYGIWETIVAKEGEAKNEKKENTSMAMIFQTLPEDVLMQVAQYKTAKEVWESIKVRYIGADRVQKARLQTLRSELETLKMKIDETVNDFAGKLGSIRGKCKSLGSNLKDKVLVRKLLNSVPKKFLPIVASIEQYSEVDEMSFEEAMGRIITYEERLKSQDEPQEDYQSKLLMASSSNQGRGRGRGRNFSKEEKGRGRGTSREQSKKEMRCYECGEFGHFAYECTKWKEKDKKQEAHLIYQSDEEPTLL</sequence>
<dbReference type="EMBL" id="PKPP01000302">
    <property type="protein sequence ID" value="PWA94602.1"/>
    <property type="molecule type" value="Genomic_DNA"/>
</dbReference>
<feature type="compositionally biased region" description="Basic and acidic residues" evidence="2">
    <location>
        <begin position="227"/>
        <end position="243"/>
    </location>
</feature>
<dbReference type="GO" id="GO:0003676">
    <property type="term" value="F:nucleic acid binding"/>
    <property type="evidence" value="ECO:0007669"/>
    <property type="project" value="InterPro"/>
</dbReference>
<proteinExistence type="predicted"/>
<comment type="caution">
    <text evidence="4">The sequence shown here is derived from an EMBL/GenBank/DDBJ whole genome shotgun (WGS) entry which is preliminary data.</text>
</comment>
<evidence type="ECO:0000256" key="2">
    <source>
        <dbReference type="SAM" id="MobiDB-lite"/>
    </source>
</evidence>
<evidence type="ECO:0000259" key="3">
    <source>
        <dbReference type="PROSITE" id="PS50158"/>
    </source>
</evidence>
<dbReference type="SUPFAM" id="SSF57756">
    <property type="entry name" value="Retrovirus zinc finger-like domains"/>
    <property type="match status" value="1"/>
</dbReference>
<evidence type="ECO:0000256" key="1">
    <source>
        <dbReference type="PROSITE-ProRule" id="PRU00047"/>
    </source>
</evidence>
<evidence type="ECO:0000313" key="4">
    <source>
        <dbReference type="EMBL" id="PWA94602.1"/>
    </source>
</evidence>
<organism evidence="4 5">
    <name type="scientific">Artemisia annua</name>
    <name type="common">Sweet wormwood</name>
    <dbReference type="NCBI Taxonomy" id="35608"/>
    <lineage>
        <taxon>Eukaryota</taxon>
        <taxon>Viridiplantae</taxon>
        <taxon>Streptophyta</taxon>
        <taxon>Embryophyta</taxon>
        <taxon>Tracheophyta</taxon>
        <taxon>Spermatophyta</taxon>
        <taxon>Magnoliopsida</taxon>
        <taxon>eudicotyledons</taxon>
        <taxon>Gunneridae</taxon>
        <taxon>Pentapetalae</taxon>
        <taxon>asterids</taxon>
        <taxon>campanulids</taxon>
        <taxon>Asterales</taxon>
        <taxon>Asteraceae</taxon>
        <taxon>Asteroideae</taxon>
        <taxon>Anthemideae</taxon>
        <taxon>Artemisiinae</taxon>
        <taxon>Artemisia</taxon>
    </lineage>
</organism>
<keyword evidence="1" id="KW-0863">Zinc-finger</keyword>
<dbReference type="Gene3D" id="4.10.60.10">
    <property type="entry name" value="Zinc finger, CCHC-type"/>
    <property type="match status" value="1"/>
</dbReference>
<evidence type="ECO:0000313" key="5">
    <source>
        <dbReference type="Proteomes" id="UP000245207"/>
    </source>
</evidence>
<dbReference type="OrthoDB" id="5378265at2759"/>